<dbReference type="RefSeq" id="WP_285740546.1">
    <property type="nucleotide sequence ID" value="NZ_BSSA01000043.1"/>
</dbReference>
<evidence type="ECO:0000313" key="1">
    <source>
        <dbReference type="EMBL" id="GLW74990.1"/>
    </source>
</evidence>
<evidence type="ECO:0000313" key="2">
    <source>
        <dbReference type="Proteomes" id="UP001165041"/>
    </source>
</evidence>
<name>A0A9W6V796_9ACTN</name>
<dbReference type="Proteomes" id="UP001165041">
    <property type="component" value="Unassembled WGS sequence"/>
</dbReference>
<dbReference type="EMBL" id="BSSA01000043">
    <property type="protein sequence ID" value="GLW74990.1"/>
    <property type="molecule type" value="Genomic_DNA"/>
</dbReference>
<accession>A0A9W6V796</accession>
<reference evidence="1" key="1">
    <citation type="submission" date="2023-02" db="EMBL/GenBank/DDBJ databases">
        <title>Kitasatospora phosalacinea NBRC 14627.</title>
        <authorList>
            <person name="Ichikawa N."/>
            <person name="Sato H."/>
            <person name="Tonouchi N."/>
        </authorList>
    </citation>
    <scope>NUCLEOTIDE SEQUENCE</scope>
    <source>
        <strain evidence="1">NBRC 14627</strain>
    </source>
</reference>
<organism evidence="1 2">
    <name type="scientific">Kitasatospora phosalacinea</name>
    <dbReference type="NCBI Taxonomy" id="2065"/>
    <lineage>
        <taxon>Bacteria</taxon>
        <taxon>Bacillati</taxon>
        <taxon>Actinomycetota</taxon>
        <taxon>Actinomycetes</taxon>
        <taxon>Kitasatosporales</taxon>
        <taxon>Streptomycetaceae</taxon>
        <taxon>Kitasatospora</taxon>
    </lineage>
</organism>
<comment type="caution">
    <text evidence="1">The sequence shown here is derived from an EMBL/GenBank/DDBJ whole genome shotgun (WGS) entry which is preliminary data.</text>
</comment>
<sequence length="68" mass="7525">MTADTRTRHSAITTQAGADVELREALPDRPGLYTWACTGCRKSGYDAFSLDLAEHFATQHAELCRSRP</sequence>
<protein>
    <submittedName>
        <fullName evidence="1">Uncharacterized protein</fullName>
    </submittedName>
</protein>
<dbReference type="AlphaFoldDB" id="A0A9W6V796"/>
<proteinExistence type="predicted"/>
<gene>
    <name evidence="1" type="ORF">Kpho02_72870</name>
</gene>